<accession>A0AA37WBF6</accession>
<comment type="caution">
    <text evidence="1">The sequence shown here is derived from an EMBL/GenBank/DDBJ whole genome shotgun (WGS) entry which is preliminary data.</text>
</comment>
<evidence type="ECO:0000313" key="1">
    <source>
        <dbReference type="EMBL" id="GLQ86197.1"/>
    </source>
</evidence>
<name>A0AA37WBF6_9PROT</name>
<evidence type="ECO:0000313" key="2">
    <source>
        <dbReference type="Proteomes" id="UP001156708"/>
    </source>
</evidence>
<reference evidence="2" key="1">
    <citation type="journal article" date="2019" name="Int. J. Syst. Evol. Microbiol.">
        <title>The Global Catalogue of Microorganisms (GCM) 10K type strain sequencing project: providing services to taxonomists for standard genome sequencing and annotation.</title>
        <authorList>
            <consortium name="The Broad Institute Genomics Platform"/>
            <consortium name="The Broad Institute Genome Sequencing Center for Infectious Disease"/>
            <person name="Wu L."/>
            <person name="Ma J."/>
        </authorList>
    </citation>
    <scope>NUCLEOTIDE SEQUENCE [LARGE SCALE GENOMIC DNA]</scope>
    <source>
        <strain evidence="2">NBRC 12467</strain>
    </source>
</reference>
<dbReference type="RefSeq" id="WP_141354578.1">
    <property type="nucleotide sequence ID" value="NZ_BJMK01000061.1"/>
</dbReference>
<organism evidence="1 2">
    <name type="scientific">Gluconobacter sphaericus NBRC 12467</name>
    <dbReference type="NCBI Taxonomy" id="1307951"/>
    <lineage>
        <taxon>Bacteria</taxon>
        <taxon>Pseudomonadati</taxon>
        <taxon>Pseudomonadota</taxon>
        <taxon>Alphaproteobacteria</taxon>
        <taxon>Acetobacterales</taxon>
        <taxon>Acetobacteraceae</taxon>
        <taxon>Gluconobacter</taxon>
    </lineage>
</organism>
<dbReference type="AlphaFoldDB" id="A0AA37WBF6"/>
<evidence type="ECO:0008006" key="3">
    <source>
        <dbReference type="Google" id="ProtNLM"/>
    </source>
</evidence>
<proteinExistence type="predicted"/>
<dbReference type="EMBL" id="BSNZ01000052">
    <property type="protein sequence ID" value="GLQ86197.1"/>
    <property type="molecule type" value="Genomic_DNA"/>
</dbReference>
<keyword evidence="2" id="KW-1185">Reference proteome</keyword>
<sequence length="292" mass="34033">MPSKSKQTKDKQILKEDNRCYICNNLATTIDHLPPKSFFFHRHTPQEFIFSCCDECNQNSKKEDQIASVILTLPEIIKFQSMSFLEKRHYDEKLKRAITNSKKPFFKENGSYLKNGFFYRNGIISKINDGRSFEYRDYISSIGAKEISITEYGFLSVNKIAIKLTYAIFKNMKNKIGEKTIGPQFKGRVFSKIDYLDSDKSYLSTIFNMCPNIAKINHRQKSETNFGFRYNYSDDNGVLIFSSYFGGQFILNCIAFSDKFLEFLYQQTENPFLDGFPENIGFKEINKDILSE</sequence>
<gene>
    <name evidence="1" type="ORF">GCM10007872_31100</name>
</gene>
<dbReference type="Proteomes" id="UP001156708">
    <property type="component" value="Unassembled WGS sequence"/>
</dbReference>
<protein>
    <recommendedName>
        <fullName evidence="3">HNH endonuclease 5 domain-containing protein</fullName>
    </recommendedName>
</protein>